<dbReference type="AlphaFoldDB" id="A0A090X968"/>
<dbReference type="InterPro" id="IPR024768">
    <property type="entry name" value="Marf1"/>
</dbReference>
<feature type="region of interest" description="Disordered" evidence="1">
    <location>
        <begin position="202"/>
        <end position="271"/>
    </location>
</feature>
<organism evidence="3">
    <name type="scientific">Ixodes ricinus</name>
    <name type="common">Common tick</name>
    <name type="synonym">Acarus ricinus</name>
    <dbReference type="NCBI Taxonomy" id="34613"/>
    <lineage>
        <taxon>Eukaryota</taxon>
        <taxon>Metazoa</taxon>
        <taxon>Ecdysozoa</taxon>
        <taxon>Arthropoda</taxon>
        <taxon>Chelicerata</taxon>
        <taxon>Arachnida</taxon>
        <taxon>Acari</taxon>
        <taxon>Parasitiformes</taxon>
        <taxon>Ixodida</taxon>
        <taxon>Ixodoidea</taxon>
        <taxon>Ixodidae</taxon>
        <taxon>Ixodinae</taxon>
        <taxon>Ixodes</taxon>
    </lineage>
</organism>
<dbReference type="InterPro" id="IPR021139">
    <property type="entry name" value="NYN"/>
</dbReference>
<sequence>MSEDLDEEGDSAYACAEPLADPEEFEDLTDEVSKDSVVGMATQQPAGIGYISVYWDIENCAVPHGVSAYDIVKKVRNDFYPGHREVEFSVACDIGQMKKEVVDELNDAQVTVVHVSSDKKNSADEKLRVKLRRFSDAYKLLGSKIVLITGDIDFASEVHEMRYHHLIHVALIHNDQARKSLVECANESIRYSSFVQSLKPKAKVKTVPPQAKAKAAITGAPDQPTSEGGRKDSSVKRVPDLKGETKQTISDIPVQAGKGDCGSRNQRSPAS</sequence>
<evidence type="ECO:0000313" key="3">
    <source>
        <dbReference type="EMBL" id="JAC93176.1"/>
    </source>
</evidence>
<evidence type="ECO:0000259" key="2">
    <source>
        <dbReference type="Pfam" id="PF01936"/>
    </source>
</evidence>
<dbReference type="PANTHER" id="PTHR14379:SF3">
    <property type="entry name" value="MEIOSIS REGULATOR AND MRNA STABILITY FACTOR 1"/>
    <property type="match status" value="1"/>
</dbReference>
<dbReference type="GO" id="GO:0005777">
    <property type="term" value="C:peroxisome"/>
    <property type="evidence" value="ECO:0007669"/>
    <property type="project" value="InterPro"/>
</dbReference>
<name>A0A090X968_IXORI</name>
<reference evidence="3" key="1">
    <citation type="journal article" date="2015" name="PLoS Negl. Trop. Dis.">
        <title>Deep Sequencing Analysis of the Ixodes ricinus Haemocytome.</title>
        <authorList>
            <person name="Kotsyfakis M."/>
            <person name="Kopacek P."/>
            <person name="Franta Z."/>
            <person name="Pedra J.H."/>
            <person name="Ribeiro J.M."/>
        </authorList>
    </citation>
    <scope>NUCLEOTIDE SEQUENCE</scope>
</reference>
<protein>
    <submittedName>
        <fullName evidence="3">Putative limkain b1 ixodes scapularis limkain b1</fullName>
    </submittedName>
</protein>
<dbReference type="Gene3D" id="3.40.50.1010">
    <property type="entry name" value="5'-nuclease"/>
    <property type="match status" value="1"/>
</dbReference>
<dbReference type="CDD" id="cd10910">
    <property type="entry name" value="PIN_limkain_b1_N_like"/>
    <property type="match status" value="1"/>
</dbReference>
<dbReference type="GO" id="GO:0004540">
    <property type="term" value="F:RNA nuclease activity"/>
    <property type="evidence" value="ECO:0007669"/>
    <property type="project" value="InterPro"/>
</dbReference>
<proteinExistence type="evidence at transcript level"/>
<accession>A0A090X968</accession>
<evidence type="ECO:0000256" key="1">
    <source>
        <dbReference type="SAM" id="MobiDB-lite"/>
    </source>
</evidence>
<feature type="domain" description="NYN" evidence="2">
    <location>
        <begin position="51"/>
        <end position="189"/>
    </location>
</feature>
<dbReference type="GO" id="GO:0010468">
    <property type="term" value="P:regulation of gene expression"/>
    <property type="evidence" value="ECO:0007669"/>
    <property type="project" value="InterPro"/>
</dbReference>
<dbReference type="GO" id="GO:1905762">
    <property type="term" value="F:CCR4-NOT complex binding"/>
    <property type="evidence" value="ECO:0007669"/>
    <property type="project" value="TreeGrafter"/>
</dbReference>
<dbReference type="PANTHER" id="PTHR14379">
    <property type="entry name" value="LIMKAIN B LKAP"/>
    <property type="match status" value="1"/>
</dbReference>
<feature type="compositionally biased region" description="Basic and acidic residues" evidence="1">
    <location>
        <begin position="228"/>
        <end position="245"/>
    </location>
</feature>
<dbReference type="Pfam" id="PF01936">
    <property type="entry name" value="NYN"/>
    <property type="match status" value="1"/>
</dbReference>
<dbReference type="EMBL" id="GBIH01001534">
    <property type="protein sequence ID" value="JAC93176.1"/>
    <property type="molecule type" value="mRNA"/>
</dbReference>